<accession>E5AL69</accession>
<reference evidence="1 2" key="1">
    <citation type="journal article" date="2011" name="J. Bacteriol.">
        <title>Complete genome sequence of Burkholderia rhizoxinica, an endosymbiont of Rhizopus microsporus.</title>
        <authorList>
            <person name="Lackner G."/>
            <person name="Moebius N."/>
            <person name="Partida-Martinez L."/>
            <person name="Hertweck C."/>
        </authorList>
    </citation>
    <scope>NUCLEOTIDE SEQUENCE [LARGE SCALE GENOMIC DNA]</scope>
    <source>
        <strain evidence="2">DSM 19002 / CIP 109453 / HKI 454</strain>
    </source>
</reference>
<evidence type="ECO:0000313" key="1">
    <source>
        <dbReference type="EMBL" id="CBW73742.1"/>
    </source>
</evidence>
<evidence type="ECO:0000313" key="2">
    <source>
        <dbReference type="Proteomes" id="UP000007437"/>
    </source>
</evidence>
<name>E5AL69_MYCRK</name>
<dbReference type="EMBL" id="FR687359">
    <property type="protein sequence ID" value="CBW73742.1"/>
    <property type="molecule type" value="Genomic_DNA"/>
</dbReference>
<dbReference type="Proteomes" id="UP000007437">
    <property type="component" value="Chromosome"/>
</dbReference>
<gene>
    <name evidence="1" type="ordered locus">RBRH_00338</name>
</gene>
<dbReference type="AlphaFoldDB" id="E5AL69"/>
<dbReference type="KEGG" id="brh:RBRH_00338"/>
<proteinExistence type="predicted"/>
<dbReference type="HOGENOM" id="CLU_3395575_0_0_4"/>
<sequence>MLLNAGEPAQPLWLNIFSLCLDIFWISKLGD</sequence>
<organism evidence="1 2">
    <name type="scientific">Mycetohabitans rhizoxinica (strain DSM 19002 / CIP 109453 / HKI 454)</name>
    <name type="common">Paraburkholderia rhizoxinica</name>
    <dbReference type="NCBI Taxonomy" id="882378"/>
    <lineage>
        <taxon>Bacteria</taxon>
        <taxon>Pseudomonadati</taxon>
        <taxon>Pseudomonadota</taxon>
        <taxon>Betaproteobacteria</taxon>
        <taxon>Burkholderiales</taxon>
        <taxon>Burkholderiaceae</taxon>
        <taxon>Mycetohabitans</taxon>
    </lineage>
</organism>
<protein>
    <submittedName>
        <fullName evidence="1">Uncharacterized protein</fullName>
    </submittedName>
</protein>